<protein>
    <submittedName>
        <fullName evidence="2">Uncharacterized protein</fullName>
    </submittedName>
</protein>
<name>A0A8H6CVV7_9HYPO</name>
<organism evidence="2 3">
    <name type="scientific">Fusarium denticulatum</name>
    <dbReference type="NCBI Taxonomy" id="48507"/>
    <lineage>
        <taxon>Eukaryota</taxon>
        <taxon>Fungi</taxon>
        <taxon>Dikarya</taxon>
        <taxon>Ascomycota</taxon>
        <taxon>Pezizomycotina</taxon>
        <taxon>Sordariomycetes</taxon>
        <taxon>Hypocreomycetidae</taxon>
        <taxon>Hypocreales</taxon>
        <taxon>Nectriaceae</taxon>
        <taxon>Fusarium</taxon>
        <taxon>Fusarium fujikuroi species complex</taxon>
    </lineage>
</organism>
<dbReference type="EMBL" id="JAAOAK010000027">
    <property type="protein sequence ID" value="KAF5694047.1"/>
    <property type="molecule type" value="Genomic_DNA"/>
</dbReference>
<accession>A0A8H6CVV7</accession>
<dbReference type="Proteomes" id="UP000562682">
    <property type="component" value="Unassembled WGS sequence"/>
</dbReference>
<keyword evidence="3" id="KW-1185">Reference proteome</keyword>
<comment type="caution">
    <text evidence="2">The sequence shown here is derived from an EMBL/GenBank/DDBJ whole genome shotgun (WGS) entry which is preliminary data.</text>
</comment>
<feature type="region of interest" description="Disordered" evidence="1">
    <location>
        <begin position="1"/>
        <end position="24"/>
    </location>
</feature>
<dbReference type="AlphaFoldDB" id="A0A8H6CVV7"/>
<feature type="compositionally biased region" description="Low complexity" evidence="1">
    <location>
        <begin position="212"/>
        <end position="234"/>
    </location>
</feature>
<feature type="region of interest" description="Disordered" evidence="1">
    <location>
        <begin position="181"/>
        <end position="200"/>
    </location>
</feature>
<reference evidence="2 3" key="1">
    <citation type="submission" date="2020-05" db="EMBL/GenBank/DDBJ databases">
        <title>Identification and distribution of gene clusters putatively required for synthesis of sphingolipid metabolism inhibitors in phylogenetically diverse species of the filamentous fungus Fusarium.</title>
        <authorList>
            <person name="Kim H.-S."/>
            <person name="Busman M."/>
            <person name="Brown D.W."/>
            <person name="Divon H."/>
            <person name="Uhlig S."/>
            <person name="Proctor R.H."/>
        </authorList>
    </citation>
    <scope>NUCLEOTIDE SEQUENCE [LARGE SCALE GENOMIC DNA]</scope>
    <source>
        <strain evidence="2 3">NRRL 25311</strain>
    </source>
</reference>
<sequence>MHIARQSDLRIRHGGSPNDTGRTVFRPLETTSREASAVKPRMLECSHVKSLRKDNIKALGQLRWRFCRLPTAEYNATQRHNINGKRLAEKEGGPSTIDDLFKQTCLEMEAEKADAGEDADSESPNHILACRSLAIAASGSILEVVVTYKLSPRYPFQVIKQERGFDYSCTPKRTRSTASLNDAARILAAPPPPLRGRSSLRTSLRDVQIRIPEAGTPPGQGQTQPGESPGPSGPCWLFVLETPNV</sequence>
<feature type="compositionally biased region" description="Basic and acidic residues" evidence="1">
    <location>
        <begin position="1"/>
        <end position="11"/>
    </location>
</feature>
<gene>
    <name evidence="2" type="ORF">FDENT_1351</name>
</gene>
<evidence type="ECO:0000256" key="1">
    <source>
        <dbReference type="SAM" id="MobiDB-lite"/>
    </source>
</evidence>
<feature type="region of interest" description="Disordered" evidence="1">
    <location>
        <begin position="210"/>
        <end position="234"/>
    </location>
</feature>
<proteinExistence type="predicted"/>
<evidence type="ECO:0000313" key="2">
    <source>
        <dbReference type="EMBL" id="KAF5694047.1"/>
    </source>
</evidence>
<evidence type="ECO:0000313" key="3">
    <source>
        <dbReference type="Proteomes" id="UP000562682"/>
    </source>
</evidence>